<proteinExistence type="predicted"/>
<organism evidence="1">
    <name type="scientific">Capitella teleta</name>
    <name type="common">Polychaete worm</name>
    <dbReference type="NCBI Taxonomy" id="283909"/>
    <lineage>
        <taxon>Eukaryota</taxon>
        <taxon>Metazoa</taxon>
        <taxon>Spiralia</taxon>
        <taxon>Lophotrochozoa</taxon>
        <taxon>Annelida</taxon>
        <taxon>Polychaeta</taxon>
        <taxon>Sedentaria</taxon>
        <taxon>Scolecida</taxon>
        <taxon>Capitellidae</taxon>
        <taxon>Capitella</taxon>
    </lineage>
</organism>
<evidence type="ECO:0000313" key="1">
    <source>
        <dbReference type="EMBL" id="ELU04255.1"/>
    </source>
</evidence>
<dbReference type="EnsemblMetazoa" id="CapteT204674">
    <property type="protein sequence ID" value="CapteP204674"/>
    <property type="gene ID" value="CapteG204674"/>
</dbReference>
<dbReference type="EMBL" id="KB302502">
    <property type="protein sequence ID" value="ELU04255.1"/>
    <property type="molecule type" value="Genomic_DNA"/>
</dbReference>
<dbReference type="EMBL" id="AMQN01024089">
    <property type="status" value="NOT_ANNOTATED_CDS"/>
    <property type="molecule type" value="Genomic_DNA"/>
</dbReference>
<evidence type="ECO:0000313" key="2">
    <source>
        <dbReference type="EnsemblMetazoa" id="CapteP204674"/>
    </source>
</evidence>
<reference evidence="1 3" key="2">
    <citation type="journal article" date="2013" name="Nature">
        <title>Insights into bilaterian evolution from three spiralian genomes.</title>
        <authorList>
            <person name="Simakov O."/>
            <person name="Marletaz F."/>
            <person name="Cho S.J."/>
            <person name="Edsinger-Gonzales E."/>
            <person name="Havlak P."/>
            <person name="Hellsten U."/>
            <person name="Kuo D.H."/>
            <person name="Larsson T."/>
            <person name="Lv J."/>
            <person name="Arendt D."/>
            <person name="Savage R."/>
            <person name="Osoegawa K."/>
            <person name="de Jong P."/>
            <person name="Grimwood J."/>
            <person name="Chapman J.A."/>
            <person name="Shapiro H."/>
            <person name="Aerts A."/>
            <person name="Otillar R.P."/>
            <person name="Terry A.Y."/>
            <person name="Boore J.L."/>
            <person name="Grigoriev I.V."/>
            <person name="Lindberg D.R."/>
            <person name="Seaver E.C."/>
            <person name="Weisblat D.A."/>
            <person name="Putnam N.H."/>
            <person name="Rokhsar D.S."/>
        </authorList>
    </citation>
    <scope>NUCLEOTIDE SEQUENCE</scope>
    <source>
        <strain evidence="1 3">I ESC-2004</strain>
    </source>
</reference>
<accession>R7UCY9</accession>
<name>R7UCY9_CAPTE</name>
<dbReference type="Proteomes" id="UP000014760">
    <property type="component" value="Unassembled WGS sequence"/>
</dbReference>
<keyword evidence="3" id="KW-1185">Reference proteome</keyword>
<reference evidence="2" key="3">
    <citation type="submission" date="2015-06" db="UniProtKB">
        <authorList>
            <consortium name="EnsemblMetazoa"/>
        </authorList>
    </citation>
    <scope>IDENTIFICATION</scope>
</reference>
<reference evidence="3" key="1">
    <citation type="submission" date="2012-12" db="EMBL/GenBank/DDBJ databases">
        <authorList>
            <person name="Hellsten U."/>
            <person name="Grimwood J."/>
            <person name="Chapman J.A."/>
            <person name="Shapiro H."/>
            <person name="Aerts A."/>
            <person name="Otillar R.P."/>
            <person name="Terry A.Y."/>
            <person name="Boore J.L."/>
            <person name="Simakov O."/>
            <person name="Marletaz F."/>
            <person name="Cho S.-J."/>
            <person name="Edsinger-Gonzales E."/>
            <person name="Havlak P."/>
            <person name="Kuo D.-H."/>
            <person name="Larsson T."/>
            <person name="Lv J."/>
            <person name="Arendt D."/>
            <person name="Savage R."/>
            <person name="Osoegawa K."/>
            <person name="de Jong P."/>
            <person name="Lindberg D.R."/>
            <person name="Seaver E.C."/>
            <person name="Weisblat D.A."/>
            <person name="Putnam N.H."/>
            <person name="Grigoriev I.V."/>
            <person name="Rokhsar D.S."/>
        </authorList>
    </citation>
    <scope>NUCLEOTIDE SEQUENCE</scope>
    <source>
        <strain evidence="3">I ESC-2004</strain>
    </source>
</reference>
<dbReference type="AlphaFoldDB" id="R7UCY9"/>
<sequence>MSYDLKPHPDALFEYTDILRKSDKPPLAHTITEHLQKSLVASSVNLFLRTKHFKWSMFVASRVTDSDAFLSQERTKERLIGMITDELKRSIPRGNPTLANYSVERIDGRTCAAVFATVVYAVLMFYLQSDFDHMIISPGLKACANQEREFRLREYCSKIPKEQIMKKGRN</sequence>
<evidence type="ECO:0000313" key="3">
    <source>
        <dbReference type="Proteomes" id="UP000014760"/>
    </source>
</evidence>
<protein>
    <submittedName>
        <fullName evidence="1 2">Uncharacterized protein</fullName>
    </submittedName>
</protein>
<dbReference type="HOGENOM" id="CLU_1572084_0_0_1"/>
<gene>
    <name evidence="1" type="ORF">CAPTEDRAFT_204674</name>
</gene>